<dbReference type="GO" id="GO:0005524">
    <property type="term" value="F:ATP binding"/>
    <property type="evidence" value="ECO:0007669"/>
    <property type="project" value="UniProtKB-KW"/>
</dbReference>
<protein>
    <recommendedName>
        <fullName evidence="5">Heat shock protein 70</fullName>
    </recommendedName>
</protein>
<organism evidence="3 4">
    <name type="scientific">Lactuca virosa</name>
    <dbReference type="NCBI Taxonomy" id="75947"/>
    <lineage>
        <taxon>Eukaryota</taxon>
        <taxon>Viridiplantae</taxon>
        <taxon>Streptophyta</taxon>
        <taxon>Embryophyta</taxon>
        <taxon>Tracheophyta</taxon>
        <taxon>Spermatophyta</taxon>
        <taxon>Magnoliopsida</taxon>
        <taxon>eudicotyledons</taxon>
        <taxon>Gunneridae</taxon>
        <taxon>Pentapetalae</taxon>
        <taxon>asterids</taxon>
        <taxon>campanulids</taxon>
        <taxon>Asterales</taxon>
        <taxon>Asteraceae</taxon>
        <taxon>Cichorioideae</taxon>
        <taxon>Cichorieae</taxon>
        <taxon>Lactucinae</taxon>
        <taxon>Lactuca</taxon>
    </lineage>
</organism>
<dbReference type="SUPFAM" id="SSF100934">
    <property type="entry name" value="Heat shock protein 70kD (HSP70), C-terminal subdomain"/>
    <property type="match status" value="1"/>
</dbReference>
<evidence type="ECO:0008006" key="5">
    <source>
        <dbReference type="Google" id="ProtNLM"/>
    </source>
</evidence>
<dbReference type="Proteomes" id="UP001157418">
    <property type="component" value="Unassembled WGS sequence"/>
</dbReference>
<comment type="caution">
    <text evidence="3">The sequence shown here is derived from an EMBL/GenBank/DDBJ whole genome shotgun (WGS) entry which is preliminary data.</text>
</comment>
<dbReference type="Gene3D" id="3.30.420.40">
    <property type="match status" value="2"/>
</dbReference>
<dbReference type="InterPro" id="IPR018181">
    <property type="entry name" value="Heat_shock_70_CS"/>
</dbReference>
<dbReference type="InterPro" id="IPR013126">
    <property type="entry name" value="Hsp_70_fam"/>
</dbReference>
<gene>
    <name evidence="3" type="ORF">LVIROSA_LOCUS27004</name>
</gene>
<name>A0AAU9NSW7_9ASTR</name>
<dbReference type="Pfam" id="PF00012">
    <property type="entry name" value="HSP70"/>
    <property type="match status" value="1"/>
</dbReference>
<evidence type="ECO:0000313" key="3">
    <source>
        <dbReference type="EMBL" id="CAH1440899.1"/>
    </source>
</evidence>
<dbReference type="InterPro" id="IPR029047">
    <property type="entry name" value="HSP70_peptide-bd_sf"/>
</dbReference>
<dbReference type="GO" id="GO:0140662">
    <property type="term" value="F:ATP-dependent protein folding chaperone"/>
    <property type="evidence" value="ECO:0007669"/>
    <property type="project" value="InterPro"/>
</dbReference>
<accession>A0AAU9NSW7</accession>
<evidence type="ECO:0000256" key="2">
    <source>
        <dbReference type="ARBA" id="ARBA00022840"/>
    </source>
</evidence>
<keyword evidence="2" id="KW-0067">ATP-binding</keyword>
<keyword evidence="1" id="KW-0547">Nucleotide-binding</keyword>
<dbReference type="EMBL" id="CAKMRJ010005412">
    <property type="protein sequence ID" value="CAH1440899.1"/>
    <property type="molecule type" value="Genomic_DNA"/>
</dbReference>
<proteinExistence type="predicted"/>
<reference evidence="3 4" key="1">
    <citation type="submission" date="2022-01" db="EMBL/GenBank/DDBJ databases">
        <authorList>
            <person name="Xiong W."/>
            <person name="Schranz E."/>
        </authorList>
    </citation>
    <scope>NUCLEOTIDE SEQUENCE [LARGE SCALE GENOMIC DNA]</scope>
</reference>
<evidence type="ECO:0000256" key="1">
    <source>
        <dbReference type="ARBA" id="ARBA00022741"/>
    </source>
</evidence>
<dbReference type="PANTHER" id="PTHR19375">
    <property type="entry name" value="HEAT SHOCK PROTEIN 70KDA"/>
    <property type="match status" value="1"/>
</dbReference>
<dbReference type="PRINTS" id="PR00301">
    <property type="entry name" value="HEATSHOCK70"/>
</dbReference>
<dbReference type="SUPFAM" id="SSF53067">
    <property type="entry name" value="Actin-like ATPase domain"/>
    <property type="match status" value="1"/>
</dbReference>
<dbReference type="Gene3D" id="1.20.1270.10">
    <property type="match status" value="1"/>
</dbReference>
<dbReference type="PROSITE" id="PS01036">
    <property type="entry name" value="HSP70_3"/>
    <property type="match status" value="1"/>
</dbReference>
<dbReference type="AlphaFoldDB" id="A0AAU9NSW7"/>
<dbReference type="SUPFAM" id="SSF100920">
    <property type="entry name" value="Heat shock protein 70kD (HSP70), peptide-binding domain"/>
    <property type="match status" value="1"/>
</dbReference>
<dbReference type="Gene3D" id="2.60.34.10">
    <property type="entry name" value="Substrate Binding Domain Of DNAk, Chain A, domain 1"/>
    <property type="match status" value="1"/>
</dbReference>
<evidence type="ECO:0000313" key="4">
    <source>
        <dbReference type="Proteomes" id="UP001157418"/>
    </source>
</evidence>
<sequence>MSGNIKAMGRLRVACEKENGTLSSNTETTIEIDDVNEVLLVGGSTRIPKIQQLLKDFFNRKEPSKKIHADEGVAYGAAVLTAKLSGERNQKVKNLVLLDVVPLSLGVNLHDGSLSVIIKRNSPILVKKERIYFPSMDKQSSITFNVYQGERSRAIDNDWLGKFQVAVPVALKGKSRINVVSEIDVNEILNCSAEELTTRQKKKIRISDDKQRHSKEEIEKMLKDAEKYKLNDEEYKKKVFAHNVLEEYIYDVKPKIKSIGSIDNTKIHKEELEKMENVIKNARHILDLSKLAYVDKYEKTLNELEKVCVPIIAQLVK</sequence>
<dbReference type="InterPro" id="IPR029048">
    <property type="entry name" value="HSP70_C_sf"/>
</dbReference>
<dbReference type="InterPro" id="IPR043129">
    <property type="entry name" value="ATPase_NBD"/>
</dbReference>
<keyword evidence="4" id="KW-1185">Reference proteome</keyword>